<feature type="region of interest" description="Disordered" evidence="1">
    <location>
        <begin position="1"/>
        <end position="45"/>
    </location>
</feature>
<sequence length="163" mass="17791">MDKKDPLDPLLTLAPTTPSLTPFRSLPSASGATPPLTTRPGTSPRCLGTARGTAFFFFILSVAPGQAGAVPCTRHRRRLRRVHRHRPPSIAAAVVHLRPPRPCPRVHNPETAGDPQYDYGVDDSFLPEQSDDGVQEPDASVDDDSYYTGGAYYYMQAADDDQE</sequence>
<reference evidence="3" key="1">
    <citation type="journal article" date="2013" name="Nature">
        <title>Draft genome of the wheat A-genome progenitor Triticum urartu.</title>
        <authorList>
            <person name="Ling H.Q."/>
            <person name="Zhao S."/>
            <person name="Liu D."/>
            <person name="Wang J."/>
            <person name="Sun H."/>
            <person name="Zhang C."/>
            <person name="Fan H."/>
            <person name="Li D."/>
            <person name="Dong L."/>
            <person name="Tao Y."/>
            <person name="Gao C."/>
            <person name="Wu H."/>
            <person name="Li Y."/>
            <person name="Cui Y."/>
            <person name="Guo X."/>
            <person name="Zheng S."/>
            <person name="Wang B."/>
            <person name="Yu K."/>
            <person name="Liang Q."/>
            <person name="Yang W."/>
            <person name="Lou X."/>
            <person name="Chen J."/>
            <person name="Feng M."/>
            <person name="Jian J."/>
            <person name="Zhang X."/>
            <person name="Luo G."/>
            <person name="Jiang Y."/>
            <person name="Liu J."/>
            <person name="Wang Z."/>
            <person name="Sha Y."/>
            <person name="Zhang B."/>
            <person name="Wu H."/>
            <person name="Tang D."/>
            <person name="Shen Q."/>
            <person name="Xue P."/>
            <person name="Zou S."/>
            <person name="Wang X."/>
            <person name="Liu X."/>
            <person name="Wang F."/>
            <person name="Yang Y."/>
            <person name="An X."/>
            <person name="Dong Z."/>
            <person name="Zhang K."/>
            <person name="Zhang X."/>
            <person name="Luo M.C."/>
            <person name="Dvorak J."/>
            <person name="Tong Y."/>
            <person name="Wang J."/>
            <person name="Yang H."/>
            <person name="Li Z."/>
            <person name="Wang D."/>
            <person name="Zhang A."/>
            <person name="Wang J."/>
        </authorList>
    </citation>
    <scope>NUCLEOTIDE SEQUENCE</scope>
    <source>
        <strain evidence="3">cv. G1812</strain>
    </source>
</reference>
<evidence type="ECO:0000256" key="1">
    <source>
        <dbReference type="SAM" id="MobiDB-lite"/>
    </source>
</evidence>
<feature type="compositionally biased region" description="Acidic residues" evidence="1">
    <location>
        <begin position="129"/>
        <end position="145"/>
    </location>
</feature>
<reference evidence="2" key="2">
    <citation type="submission" date="2018-03" db="EMBL/GenBank/DDBJ databases">
        <title>The Triticum urartu genome reveals the dynamic nature of wheat genome evolution.</title>
        <authorList>
            <person name="Ling H."/>
            <person name="Ma B."/>
            <person name="Shi X."/>
            <person name="Liu H."/>
            <person name="Dong L."/>
            <person name="Sun H."/>
            <person name="Cao Y."/>
            <person name="Gao Q."/>
            <person name="Zheng S."/>
            <person name="Li Y."/>
            <person name="Yu Y."/>
            <person name="Du H."/>
            <person name="Qi M."/>
            <person name="Li Y."/>
            <person name="Yu H."/>
            <person name="Cui Y."/>
            <person name="Wang N."/>
            <person name="Chen C."/>
            <person name="Wu H."/>
            <person name="Zhao Y."/>
            <person name="Zhang J."/>
            <person name="Li Y."/>
            <person name="Zhou W."/>
            <person name="Zhang B."/>
            <person name="Hu W."/>
            <person name="Eijk M."/>
            <person name="Tang J."/>
            <person name="Witsenboer H."/>
            <person name="Zhao S."/>
            <person name="Li Z."/>
            <person name="Zhang A."/>
            <person name="Wang D."/>
            <person name="Liang C."/>
        </authorList>
    </citation>
    <scope>NUCLEOTIDE SEQUENCE [LARGE SCALE GENOMIC DNA]</scope>
    <source>
        <strain evidence="2">cv. G1812</strain>
    </source>
</reference>
<protein>
    <submittedName>
        <fullName evidence="2">Uncharacterized protein</fullName>
    </submittedName>
</protein>
<feature type="compositionally biased region" description="Polar residues" evidence="1">
    <location>
        <begin position="27"/>
        <end position="41"/>
    </location>
</feature>
<proteinExistence type="predicted"/>
<evidence type="ECO:0000313" key="3">
    <source>
        <dbReference type="Proteomes" id="UP000015106"/>
    </source>
</evidence>
<name>A0A8R7UHB2_TRIUA</name>
<feature type="compositionally biased region" description="Low complexity" evidence="1">
    <location>
        <begin position="8"/>
        <end position="22"/>
    </location>
</feature>
<dbReference type="Gramene" id="TuG1812G0500003130.01.T02">
    <property type="protein sequence ID" value="TuG1812G0500003130.01.T02"/>
    <property type="gene ID" value="TuG1812G0500003130.01"/>
</dbReference>
<dbReference type="AlphaFoldDB" id="A0A8R7UHB2"/>
<feature type="region of interest" description="Disordered" evidence="1">
    <location>
        <begin position="96"/>
        <end position="146"/>
    </location>
</feature>
<reference evidence="2" key="3">
    <citation type="submission" date="2022-06" db="UniProtKB">
        <authorList>
            <consortium name="EnsemblPlants"/>
        </authorList>
    </citation>
    <scope>IDENTIFICATION</scope>
</reference>
<evidence type="ECO:0000313" key="2">
    <source>
        <dbReference type="EnsemblPlants" id="TuG1812G0500003130.01.T02"/>
    </source>
</evidence>
<organism evidence="2 3">
    <name type="scientific">Triticum urartu</name>
    <name type="common">Red wild einkorn</name>
    <name type="synonym">Crithodium urartu</name>
    <dbReference type="NCBI Taxonomy" id="4572"/>
    <lineage>
        <taxon>Eukaryota</taxon>
        <taxon>Viridiplantae</taxon>
        <taxon>Streptophyta</taxon>
        <taxon>Embryophyta</taxon>
        <taxon>Tracheophyta</taxon>
        <taxon>Spermatophyta</taxon>
        <taxon>Magnoliopsida</taxon>
        <taxon>Liliopsida</taxon>
        <taxon>Poales</taxon>
        <taxon>Poaceae</taxon>
        <taxon>BOP clade</taxon>
        <taxon>Pooideae</taxon>
        <taxon>Triticodae</taxon>
        <taxon>Triticeae</taxon>
        <taxon>Triticinae</taxon>
        <taxon>Triticum</taxon>
    </lineage>
</organism>
<accession>A0A8R7UHB2</accession>
<dbReference type="Proteomes" id="UP000015106">
    <property type="component" value="Chromosome 5"/>
</dbReference>
<dbReference type="EnsemblPlants" id="TuG1812G0500003130.01.T02">
    <property type="protein sequence ID" value="TuG1812G0500003130.01.T02"/>
    <property type="gene ID" value="TuG1812G0500003130.01"/>
</dbReference>
<keyword evidence="3" id="KW-1185">Reference proteome</keyword>